<name>A0ABX5XIR9_9BACT</name>
<reference evidence="2 3" key="1">
    <citation type="submission" date="2019-02" db="EMBL/GenBank/DDBJ databases">
        <title>Deep-cultivation of Planctomycetes and their phenomic and genomic characterization uncovers novel biology.</title>
        <authorList>
            <person name="Wiegand S."/>
            <person name="Jogler M."/>
            <person name="Boedeker C."/>
            <person name="Pinto D."/>
            <person name="Vollmers J."/>
            <person name="Rivas-Marin E."/>
            <person name="Kohn T."/>
            <person name="Peeters S.H."/>
            <person name="Heuer A."/>
            <person name="Rast P."/>
            <person name="Oberbeckmann S."/>
            <person name="Bunk B."/>
            <person name="Jeske O."/>
            <person name="Meyerdierks A."/>
            <person name="Storesund J.E."/>
            <person name="Kallscheuer N."/>
            <person name="Luecker S."/>
            <person name="Lage O.M."/>
            <person name="Pohl T."/>
            <person name="Merkel B.J."/>
            <person name="Hornburger P."/>
            <person name="Mueller R.-W."/>
            <person name="Bruemmer F."/>
            <person name="Labrenz M."/>
            <person name="Spormann A.M."/>
            <person name="Op den Camp H."/>
            <person name="Overmann J."/>
            <person name="Amann R."/>
            <person name="Jetten M.S.M."/>
            <person name="Mascher T."/>
            <person name="Medema M.H."/>
            <person name="Devos D.P."/>
            <person name="Kaster A.-K."/>
            <person name="Ovreas L."/>
            <person name="Rohde M."/>
            <person name="Galperin M.Y."/>
            <person name="Jogler C."/>
        </authorList>
    </citation>
    <scope>NUCLEOTIDE SEQUENCE [LARGE SCALE GENOMIC DNA]</scope>
    <source>
        <strain evidence="2 3">TBK1r</strain>
    </source>
</reference>
<dbReference type="Proteomes" id="UP000318081">
    <property type="component" value="Chromosome"/>
</dbReference>
<dbReference type="Gene3D" id="3.40.1360.10">
    <property type="match status" value="1"/>
</dbReference>
<evidence type="ECO:0000313" key="3">
    <source>
        <dbReference type="Proteomes" id="UP000318081"/>
    </source>
</evidence>
<proteinExistence type="predicted"/>
<keyword evidence="3" id="KW-1185">Reference proteome</keyword>
<protein>
    <recommendedName>
        <fullName evidence="1">DUF3991 domain-containing protein</fullName>
    </recommendedName>
</protein>
<dbReference type="RefSeq" id="WP_145207101.1">
    <property type="nucleotide sequence ID" value="NZ_CP036432.1"/>
</dbReference>
<evidence type="ECO:0000259" key="1">
    <source>
        <dbReference type="Pfam" id="PF13154"/>
    </source>
</evidence>
<feature type="domain" description="DUF3991" evidence="1">
    <location>
        <begin position="146"/>
        <end position="209"/>
    </location>
</feature>
<evidence type="ECO:0000313" key="2">
    <source>
        <dbReference type="EMBL" id="QDV81275.1"/>
    </source>
</evidence>
<organism evidence="2 3">
    <name type="scientific">Stieleria magnilauensis</name>
    <dbReference type="NCBI Taxonomy" id="2527963"/>
    <lineage>
        <taxon>Bacteria</taxon>
        <taxon>Pseudomonadati</taxon>
        <taxon>Planctomycetota</taxon>
        <taxon>Planctomycetia</taxon>
        <taxon>Pirellulales</taxon>
        <taxon>Pirellulaceae</taxon>
        <taxon>Stieleria</taxon>
    </lineage>
</organism>
<sequence length="331" mass="36763">MDSRTDEIERFKIEIPLARFAADEFGFRVDRRKSSANACFMRCDRTGDKISIQRYPDQHWTYWAVSPATDRGGSIIDFIQNRTGENLGQVRKRLRPYINGTTSLSSRPALQDVPLTLNTTNSDVSEVRRIFATTVRPLAGGVHPHLNTDRGIPPETFTRTPFAGSVHTDARGNCLFIHRDHSGVTGWEARNRKFKGFSPSGYKALWYATPGREERKQLVFAESAFDAIAYGLMFPSSETCYCSTAGQMSALQRDLVTSAINKLPIGGDVIIAADADQAGGVFAAQFQEIMDGLTREDLNFKIHAPESVKDWNDAWLVKKASLPSPSPQAAL</sequence>
<accession>A0ABX5XIR9</accession>
<dbReference type="EMBL" id="CP036432">
    <property type="protein sequence ID" value="QDV81275.1"/>
    <property type="molecule type" value="Genomic_DNA"/>
</dbReference>
<dbReference type="Pfam" id="PF13154">
    <property type="entry name" value="DUF3991"/>
    <property type="match status" value="1"/>
</dbReference>
<dbReference type="Pfam" id="PF13155">
    <property type="entry name" value="Toprim_2"/>
    <property type="match status" value="1"/>
</dbReference>
<dbReference type="InterPro" id="IPR025054">
    <property type="entry name" value="DUF3991"/>
</dbReference>
<gene>
    <name evidence="2" type="ORF">TBK1r_01900</name>
</gene>